<keyword evidence="6" id="KW-1185">Reference proteome</keyword>
<dbReference type="InterPro" id="IPR013751">
    <property type="entry name" value="ACP_syn_III_N"/>
</dbReference>
<dbReference type="EMBL" id="CP034035">
    <property type="protein sequence ID" value="QCR07673.1"/>
    <property type="molecule type" value="Genomic_DNA"/>
</dbReference>
<dbReference type="GO" id="GO:0006633">
    <property type="term" value="P:fatty acid biosynthetic process"/>
    <property type="evidence" value="ECO:0007669"/>
    <property type="project" value="InterPro"/>
</dbReference>
<dbReference type="PANTHER" id="PTHR34069">
    <property type="entry name" value="3-OXOACYL-[ACYL-CARRIER-PROTEIN] SYNTHASE 3"/>
    <property type="match status" value="1"/>
</dbReference>
<evidence type="ECO:0000313" key="5">
    <source>
        <dbReference type="EMBL" id="QCR07673.1"/>
    </source>
</evidence>
<name>A0A4V1F9I3_9GAMM</name>
<dbReference type="GO" id="GO:0044550">
    <property type="term" value="P:secondary metabolite biosynthetic process"/>
    <property type="evidence" value="ECO:0007669"/>
    <property type="project" value="TreeGrafter"/>
</dbReference>
<dbReference type="InterPro" id="IPR016039">
    <property type="entry name" value="Thiolase-like"/>
</dbReference>
<proteinExistence type="predicted"/>
<evidence type="ECO:0000256" key="1">
    <source>
        <dbReference type="ARBA" id="ARBA00022679"/>
    </source>
</evidence>
<evidence type="ECO:0000259" key="3">
    <source>
        <dbReference type="Pfam" id="PF08541"/>
    </source>
</evidence>
<dbReference type="InterPro" id="IPR013747">
    <property type="entry name" value="ACP_syn_III_C"/>
</dbReference>
<feature type="domain" description="Beta-ketoacyl-[acyl-carrier-protein] synthase III C-terminal" evidence="3">
    <location>
        <begin position="236"/>
        <end position="321"/>
    </location>
</feature>
<dbReference type="SUPFAM" id="SSF53901">
    <property type="entry name" value="Thiolase-like"/>
    <property type="match status" value="1"/>
</dbReference>
<accession>A0A4V1F9I3</accession>
<dbReference type="Pfam" id="PF08545">
    <property type="entry name" value="ACP_syn_III"/>
    <property type="match status" value="1"/>
</dbReference>
<feature type="domain" description="Beta-ketoacyl-[acyl-carrier-protein] synthase III N-terminal" evidence="4">
    <location>
        <begin position="113"/>
        <end position="187"/>
    </location>
</feature>
<dbReference type="Pfam" id="PF08541">
    <property type="entry name" value="ACP_syn_III_C"/>
    <property type="match status" value="1"/>
</dbReference>
<organism evidence="5 6">
    <name type="scientific">Brenneria rubrifaciens</name>
    <dbReference type="NCBI Taxonomy" id="55213"/>
    <lineage>
        <taxon>Bacteria</taxon>
        <taxon>Pseudomonadati</taxon>
        <taxon>Pseudomonadota</taxon>
        <taxon>Gammaproteobacteria</taxon>
        <taxon>Enterobacterales</taxon>
        <taxon>Pectobacteriaceae</taxon>
        <taxon>Brenneria</taxon>
    </lineage>
</organism>
<dbReference type="CDD" id="cd00830">
    <property type="entry name" value="KAS_III"/>
    <property type="match status" value="1"/>
</dbReference>
<dbReference type="GO" id="GO:0004315">
    <property type="term" value="F:3-oxoacyl-[acyl-carrier-protein] synthase activity"/>
    <property type="evidence" value="ECO:0007669"/>
    <property type="project" value="InterPro"/>
</dbReference>
<reference evidence="5 6" key="1">
    <citation type="submission" date="2018-11" db="EMBL/GenBank/DDBJ databases">
        <title>Genome sequences of Brenneria nigrifluens and Brenneria rubrifaciens.</title>
        <authorList>
            <person name="Poret-Peterson A.T."/>
            <person name="McClean A.E."/>
            <person name="Kluepfel D.A."/>
        </authorList>
    </citation>
    <scope>NUCLEOTIDE SEQUENCE [LARGE SCALE GENOMIC DNA]</scope>
    <source>
        <strain evidence="5 6">6D370</strain>
    </source>
</reference>
<dbReference type="PANTHER" id="PTHR34069:SF2">
    <property type="entry name" value="BETA-KETOACYL-[ACYL-CARRIER-PROTEIN] SYNTHASE III"/>
    <property type="match status" value="1"/>
</dbReference>
<evidence type="ECO:0000256" key="2">
    <source>
        <dbReference type="ARBA" id="ARBA00023315"/>
    </source>
</evidence>
<sequence>MYTKSISGISVKAITAAIPSTIMGEKDFVELYGEKNTSRVIRGTGIRSIRVAQGLRTSDMISSAIEHLSKNIDFDKSEIDGVIVITQTPDDWSPGTAFSIHQKLELPRHCFLLDLNSGCSGYANGIIQAAALINSNVCKNVMVCTGDINTRLISDKDYQIRMLFGDAATVSLVTKGSDNISFIYGSDGSGRELLGTNLNYEKNDLTSGRIGFLKMDGAAVMSFALKRVPEVINTLLEETQVKKENVDLYALHQPNEFILGYLRDILELDDKKLPADVDGIGNTNSSSIPLLLCRKKWNSRKDNVLICGFGVGLSWNSMLLNLNDTIMIEPMEIIV</sequence>
<keyword evidence="2" id="KW-0012">Acyltransferase</keyword>
<dbReference type="Proteomes" id="UP000299580">
    <property type="component" value="Chromosome"/>
</dbReference>
<dbReference type="KEGG" id="brb:EH207_03435"/>
<dbReference type="OrthoDB" id="9815506at2"/>
<keyword evidence="1" id="KW-0808">Transferase</keyword>
<dbReference type="Gene3D" id="3.40.47.10">
    <property type="match status" value="1"/>
</dbReference>
<evidence type="ECO:0000313" key="6">
    <source>
        <dbReference type="Proteomes" id="UP000299580"/>
    </source>
</evidence>
<dbReference type="AlphaFoldDB" id="A0A4V1F9I3"/>
<dbReference type="RefSeq" id="WP_137712742.1">
    <property type="nucleotide sequence ID" value="NZ_CP034035.1"/>
</dbReference>
<protein>
    <submittedName>
        <fullName evidence="5">Ketoacyl-ACP synthase III</fullName>
    </submittedName>
</protein>
<evidence type="ECO:0000259" key="4">
    <source>
        <dbReference type="Pfam" id="PF08545"/>
    </source>
</evidence>
<gene>
    <name evidence="5" type="ORF">EH207_03435</name>
</gene>